<keyword evidence="3" id="KW-1185">Reference proteome</keyword>
<reference evidence="2 3" key="1">
    <citation type="submission" date="2017-10" db="EMBL/GenBank/DDBJ databases">
        <title>Comparative genomics in systemic dimorphic fungi from Ajellomycetaceae.</title>
        <authorList>
            <person name="Munoz J.F."/>
            <person name="Mcewen J.G."/>
            <person name="Clay O.K."/>
            <person name="Cuomo C.A."/>
        </authorList>
    </citation>
    <scope>NUCLEOTIDE SEQUENCE [LARGE SCALE GENOMIC DNA]</scope>
    <source>
        <strain evidence="2 3">UAMH7299</strain>
    </source>
</reference>
<organism evidence="2 3">
    <name type="scientific">Polytolypa hystricis (strain UAMH7299)</name>
    <dbReference type="NCBI Taxonomy" id="1447883"/>
    <lineage>
        <taxon>Eukaryota</taxon>
        <taxon>Fungi</taxon>
        <taxon>Dikarya</taxon>
        <taxon>Ascomycota</taxon>
        <taxon>Pezizomycotina</taxon>
        <taxon>Eurotiomycetes</taxon>
        <taxon>Eurotiomycetidae</taxon>
        <taxon>Onygenales</taxon>
        <taxon>Onygenales incertae sedis</taxon>
        <taxon>Polytolypa</taxon>
    </lineage>
</organism>
<evidence type="ECO:0000313" key="2">
    <source>
        <dbReference type="EMBL" id="PGH05376.1"/>
    </source>
</evidence>
<evidence type="ECO:0000313" key="3">
    <source>
        <dbReference type="Proteomes" id="UP000224634"/>
    </source>
</evidence>
<evidence type="ECO:0000256" key="1">
    <source>
        <dbReference type="SAM" id="Coils"/>
    </source>
</evidence>
<name>A0A2B7X8I7_POLH7</name>
<comment type="caution">
    <text evidence="2">The sequence shown here is derived from an EMBL/GenBank/DDBJ whole genome shotgun (WGS) entry which is preliminary data.</text>
</comment>
<sequence length="241" mass="28253">MLYQKTFAEINERIEKFEGREKRFTEVESKLEGLEKRLTEVESKLEQLRKENASYWIRNIRYPSMQELNTDTHRFCRLGALEMRSLENEKARKAQAPNGDKPVRAENELEYEGDIVGDFAVIQFLDEHMYATGVCLKDISGRYKADFELAYGIKFEDTLNTTKKLHAYAIQVFDILASVREMRAWKGLEKQRRTIEQEAERLIERLRKGHGSRSVGWRSQGNDLFSKILDLERAFAMRGES</sequence>
<proteinExistence type="predicted"/>
<dbReference type="Proteomes" id="UP000224634">
    <property type="component" value="Unassembled WGS sequence"/>
</dbReference>
<gene>
    <name evidence="2" type="ORF">AJ80_08344</name>
</gene>
<dbReference type="AlphaFoldDB" id="A0A2B7X8I7"/>
<feature type="coiled-coil region" evidence="1">
    <location>
        <begin position="24"/>
        <end position="51"/>
    </location>
</feature>
<protein>
    <submittedName>
        <fullName evidence="2">Uncharacterized protein</fullName>
    </submittedName>
</protein>
<accession>A0A2B7X8I7</accession>
<dbReference type="EMBL" id="PDNA01000188">
    <property type="protein sequence ID" value="PGH05376.1"/>
    <property type="molecule type" value="Genomic_DNA"/>
</dbReference>
<keyword evidence="1" id="KW-0175">Coiled coil</keyword>